<dbReference type="InterPro" id="IPR005841">
    <property type="entry name" value="Alpha-D-phosphohexomutase_SF"/>
</dbReference>
<dbReference type="GO" id="GO:0008973">
    <property type="term" value="F:phosphopentomutase activity"/>
    <property type="evidence" value="ECO:0007669"/>
    <property type="project" value="TreeGrafter"/>
</dbReference>
<evidence type="ECO:0000256" key="14">
    <source>
        <dbReference type="RuleBase" id="RU004326"/>
    </source>
</evidence>
<evidence type="ECO:0000256" key="8">
    <source>
        <dbReference type="ARBA" id="ARBA00022723"/>
    </source>
</evidence>
<dbReference type="PANTHER" id="PTHR45745:SF1">
    <property type="entry name" value="PHOSPHOGLUCOMUTASE 2B-RELATED"/>
    <property type="match status" value="1"/>
</dbReference>
<dbReference type="PRINTS" id="PR00509">
    <property type="entry name" value="PGMPMM"/>
</dbReference>
<dbReference type="GO" id="GO:0005975">
    <property type="term" value="P:carbohydrate metabolic process"/>
    <property type="evidence" value="ECO:0007669"/>
    <property type="project" value="InterPro"/>
</dbReference>
<evidence type="ECO:0000256" key="4">
    <source>
        <dbReference type="ARBA" id="ARBA00005189"/>
    </source>
</evidence>
<evidence type="ECO:0000259" key="18">
    <source>
        <dbReference type="Pfam" id="PF02880"/>
    </source>
</evidence>
<keyword evidence="7" id="KW-0597">Phosphoprotein</keyword>
<evidence type="ECO:0000313" key="20">
    <source>
        <dbReference type="Proteomes" id="UP000824175"/>
    </source>
</evidence>
<comment type="pathway">
    <text evidence="4">Lipid metabolism.</text>
</comment>
<dbReference type="PROSITE" id="PS00710">
    <property type="entry name" value="PGM_PMM"/>
    <property type="match status" value="1"/>
</dbReference>
<dbReference type="Pfam" id="PF00408">
    <property type="entry name" value="PGM_PMM_IV"/>
    <property type="match status" value="1"/>
</dbReference>
<evidence type="ECO:0000256" key="7">
    <source>
        <dbReference type="ARBA" id="ARBA00022553"/>
    </source>
</evidence>
<comment type="cofactor">
    <cofactor evidence="2">
        <name>Mg(2+)</name>
        <dbReference type="ChEBI" id="CHEBI:18420"/>
    </cofactor>
</comment>
<keyword evidence="10" id="KW-0413">Isomerase</keyword>
<feature type="domain" description="Alpha-D-phosphohexomutase C-terminal" evidence="15">
    <location>
        <begin position="488"/>
        <end position="547"/>
    </location>
</feature>
<dbReference type="Pfam" id="PF02879">
    <property type="entry name" value="PGM_PMM_II"/>
    <property type="match status" value="1"/>
</dbReference>
<dbReference type="Pfam" id="PF02880">
    <property type="entry name" value="PGM_PMM_III"/>
    <property type="match status" value="1"/>
</dbReference>
<feature type="domain" description="Alpha-D-phosphohexomutase alpha/beta/alpha" evidence="18">
    <location>
        <begin position="317"/>
        <end position="442"/>
    </location>
</feature>
<dbReference type="GO" id="GO:0006166">
    <property type="term" value="P:purine ribonucleoside salvage"/>
    <property type="evidence" value="ECO:0007669"/>
    <property type="project" value="TreeGrafter"/>
</dbReference>
<dbReference type="InterPro" id="IPR036900">
    <property type="entry name" value="A-D-PHexomutase_C_sf"/>
</dbReference>
<evidence type="ECO:0000256" key="3">
    <source>
        <dbReference type="ARBA" id="ARBA00005164"/>
    </source>
</evidence>
<accession>A0A9D1KZA2</accession>
<feature type="domain" description="Alpha-D-phosphohexomutase alpha/beta/alpha" evidence="17">
    <location>
        <begin position="219"/>
        <end position="309"/>
    </location>
</feature>
<proteinExistence type="inferred from homology"/>
<dbReference type="PANTHER" id="PTHR45745">
    <property type="entry name" value="PHOSPHOMANNOMUTASE 45A"/>
    <property type="match status" value="1"/>
</dbReference>
<comment type="catalytic activity">
    <reaction evidence="1">
        <text>alpha-D-glucose 1-phosphate = alpha-D-glucose 6-phosphate</text>
        <dbReference type="Rhea" id="RHEA:23536"/>
        <dbReference type="ChEBI" id="CHEBI:58225"/>
        <dbReference type="ChEBI" id="CHEBI:58601"/>
        <dbReference type="EC" id="5.4.2.2"/>
    </reaction>
</comment>
<dbReference type="GO" id="GO:0000287">
    <property type="term" value="F:magnesium ion binding"/>
    <property type="evidence" value="ECO:0007669"/>
    <property type="project" value="InterPro"/>
</dbReference>
<evidence type="ECO:0000256" key="2">
    <source>
        <dbReference type="ARBA" id="ARBA00001946"/>
    </source>
</evidence>
<name>A0A9D1KZA2_9FIRM</name>
<gene>
    <name evidence="19" type="ORF">IAD15_00375</name>
</gene>
<evidence type="ECO:0000259" key="17">
    <source>
        <dbReference type="Pfam" id="PF02879"/>
    </source>
</evidence>
<dbReference type="Gene3D" id="3.30.310.50">
    <property type="entry name" value="Alpha-D-phosphohexomutase, C-terminal domain"/>
    <property type="match status" value="1"/>
</dbReference>
<comment type="pathway">
    <text evidence="3">Glycolipid metabolism; diglucosyl-diacylglycerol biosynthesis.</text>
</comment>
<dbReference type="SUPFAM" id="SSF55957">
    <property type="entry name" value="Phosphoglucomutase, C-terminal domain"/>
    <property type="match status" value="1"/>
</dbReference>
<evidence type="ECO:0000256" key="1">
    <source>
        <dbReference type="ARBA" id="ARBA00000443"/>
    </source>
</evidence>
<reference evidence="19" key="1">
    <citation type="submission" date="2020-10" db="EMBL/GenBank/DDBJ databases">
        <authorList>
            <person name="Gilroy R."/>
        </authorList>
    </citation>
    <scope>NUCLEOTIDE SEQUENCE</scope>
    <source>
        <strain evidence="19">CHK195-11698</strain>
    </source>
</reference>
<keyword evidence="9 14" id="KW-0460">Magnesium</keyword>
<comment type="caution">
    <text evidence="19">The sequence shown here is derived from an EMBL/GenBank/DDBJ whole genome shotgun (WGS) entry which is preliminary data.</text>
</comment>
<dbReference type="CDD" id="cd05799">
    <property type="entry name" value="PGM2"/>
    <property type="match status" value="1"/>
</dbReference>
<evidence type="ECO:0000313" key="19">
    <source>
        <dbReference type="EMBL" id="HIU12519.1"/>
    </source>
</evidence>
<dbReference type="InterPro" id="IPR016066">
    <property type="entry name" value="A-D-PHexomutase_CS"/>
</dbReference>
<evidence type="ECO:0000256" key="12">
    <source>
        <dbReference type="ARBA" id="ARBA00041398"/>
    </source>
</evidence>
<dbReference type="InterPro" id="IPR005846">
    <property type="entry name" value="A-D-PHexomutase_a/b/a-III"/>
</dbReference>
<dbReference type="Gene3D" id="3.40.120.10">
    <property type="entry name" value="Alpha-D-Glucose-1,6-Bisphosphate, subunit A, domain 3"/>
    <property type="match status" value="3"/>
</dbReference>
<sequence>MTYMEKYEQWKNDPEMDPSLKNELLAMDEKQIEDAFYTNLEFGTAGMRGLLGAGTNRLNIYTIRKANVGFAKYLLTKEGAKEKGVAIGYDNRHMSYRFAMESAKVLATYGIKSYVFESLRPTPELSFAVRYLKCVGGIMITASHNPKEYNGYKVYDDTGCQLIPEWADEVVSYVNEVEDELKVKVVSDEEAEPYMNWIGEEVDEAYYEAVMGIEVNPGMDKSNFRIVFSPEHGTSNIPVRTVLKRLGYDIVPVLAQCAPDPDYTNTASPNPEVPAAYDKAIKKAKEVDADVVVVCDPDGDRLGVVAKHEGEYVLMSGNQSAAVYLEYILSQMKEKGTLPGNAVMYNTIVTSDLGELVARSYGVDVEKTLTGFKFIGDKIRKYEKTHEKQFVFGYEESYGCVVKDFVRDKDAVQAVLLAAEAGNFYKKQGKDLVDVLNELYAKHGTFKETQVALSKAGAAGAARIKEIMSNLREEAPTEIAGFKVVMDEDYQTSERHEGTNTTTIDLPKSNVLKYYLEDGSWIAARPSGTEPKCKFYFSIKGKDAKEAEEKTTVFQKAVLEMIGEA</sequence>
<evidence type="ECO:0000256" key="11">
    <source>
        <dbReference type="ARBA" id="ARBA00039995"/>
    </source>
</evidence>
<dbReference type="Pfam" id="PF02878">
    <property type="entry name" value="PGM_PMM_I"/>
    <property type="match status" value="1"/>
</dbReference>
<reference evidence="19" key="2">
    <citation type="journal article" date="2021" name="PeerJ">
        <title>Extensive microbial diversity within the chicken gut microbiome revealed by metagenomics and culture.</title>
        <authorList>
            <person name="Gilroy R."/>
            <person name="Ravi A."/>
            <person name="Getino M."/>
            <person name="Pursley I."/>
            <person name="Horton D.L."/>
            <person name="Alikhan N.F."/>
            <person name="Baker D."/>
            <person name="Gharbi K."/>
            <person name="Hall N."/>
            <person name="Watson M."/>
            <person name="Adriaenssens E.M."/>
            <person name="Foster-Nyarko E."/>
            <person name="Jarju S."/>
            <person name="Secka A."/>
            <person name="Antonio M."/>
            <person name="Oren A."/>
            <person name="Chaudhuri R.R."/>
            <person name="La Ragione R."/>
            <person name="Hildebrand F."/>
            <person name="Pallen M.J."/>
        </authorList>
    </citation>
    <scope>NUCLEOTIDE SEQUENCE</scope>
    <source>
        <strain evidence="19">CHK195-11698</strain>
    </source>
</reference>
<dbReference type="EC" id="5.4.2.2" evidence="6"/>
<dbReference type="InterPro" id="IPR016055">
    <property type="entry name" value="A-D-PHexomutase_a/b/a-I/II/III"/>
</dbReference>
<dbReference type="Proteomes" id="UP000824175">
    <property type="component" value="Unassembled WGS sequence"/>
</dbReference>
<evidence type="ECO:0000256" key="10">
    <source>
        <dbReference type="ARBA" id="ARBA00023235"/>
    </source>
</evidence>
<evidence type="ECO:0000259" key="15">
    <source>
        <dbReference type="Pfam" id="PF00408"/>
    </source>
</evidence>
<dbReference type="InterPro" id="IPR005844">
    <property type="entry name" value="A-D-PHexomutase_a/b/a-I"/>
</dbReference>
<evidence type="ECO:0000256" key="6">
    <source>
        <dbReference type="ARBA" id="ARBA00012728"/>
    </source>
</evidence>
<dbReference type="GO" id="GO:0004614">
    <property type="term" value="F:phosphoglucomutase activity"/>
    <property type="evidence" value="ECO:0007669"/>
    <property type="project" value="UniProtKB-EC"/>
</dbReference>
<protein>
    <recommendedName>
        <fullName evidence="11">Phosphoglucomutase</fullName>
        <ecNumber evidence="6">5.4.2.2</ecNumber>
    </recommendedName>
    <alternativeName>
        <fullName evidence="13">Alpha-phosphoglucomutase</fullName>
    </alternativeName>
    <alternativeName>
        <fullName evidence="12">Glucose phosphomutase</fullName>
    </alternativeName>
</protein>
<dbReference type="AlphaFoldDB" id="A0A9D1KZA2"/>
<dbReference type="SUPFAM" id="SSF53738">
    <property type="entry name" value="Phosphoglucomutase, first 3 domains"/>
    <property type="match status" value="3"/>
</dbReference>
<evidence type="ECO:0000256" key="5">
    <source>
        <dbReference type="ARBA" id="ARBA00010231"/>
    </source>
</evidence>
<comment type="similarity">
    <text evidence="5 14">Belongs to the phosphohexose mutase family.</text>
</comment>
<evidence type="ECO:0000259" key="16">
    <source>
        <dbReference type="Pfam" id="PF02878"/>
    </source>
</evidence>
<dbReference type="InterPro" id="IPR005843">
    <property type="entry name" value="A-D-PHexomutase_C"/>
</dbReference>
<dbReference type="EMBL" id="DVMJ01000002">
    <property type="protein sequence ID" value="HIU12519.1"/>
    <property type="molecule type" value="Genomic_DNA"/>
</dbReference>
<keyword evidence="8 14" id="KW-0479">Metal-binding</keyword>
<dbReference type="InterPro" id="IPR005845">
    <property type="entry name" value="A-D-PHexomutase_a/b/a-II"/>
</dbReference>
<evidence type="ECO:0000256" key="9">
    <source>
        <dbReference type="ARBA" id="ARBA00022842"/>
    </source>
</evidence>
<evidence type="ECO:0000256" key="13">
    <source>
        <dbReference type="ARBA" id="ARBA00041467"/>
    </source>
</evidence>
<organism evidence="19 20">
    <name type="scientific">Candidatus Fimiplasma intestinipullorum</name>
    <dbReference type="NCBI Taxonomy" id="2840825"/>
    <lineage>
        <taxon>Bacteria</taxon>
        <taxon>Bacillati</taxon>
        <taxon>Bacillota</taxon>
        <taxon>Clostridia</taxon>
        <taxon>Eubacteriales</taxon>
        <taxon>Candidatus Fimiplasma</taxon>
    </lineage>
</organism>
<feature type="domain" description="Alpha-D-phosphohexomutase alpha/beta/alpha" evidence="16">
    <location>
        <begin position="41"/>
        <end position="178"/>
    </location>
</feature>